<protein>
    <recommendedName>
        <fullName evidence="4">UbiC transcription regulator-associated domain-containing protein</fullName>
    </recommendedName>
</protein>
<dbReference type="SUPFAM" id="SSF64288">
    <property type="entry name" value="Chorismate lyase-like"/>
    <property type="match status" value="1"/>
</dbReference>
<dbReference type="Proteomes" id="UP001500460">
    <property type="component" value="Unassembled WGS sequence"/>
</dbReference>
<evidence type="ECO:0000313" key="3">
    <source>
        <dbReference type="Proteomes" id="UP001500460"/>
    </source>
</evidence>
<dbReference type="InterPro" id="IPR028978">
    <property type="entry name" value="Chorismate_lyase_/UTRA_dom_sf"/>
</dbReference>
<gene>
    <name evidence="2" type="ORF">GCM10010421_02600</name>
</gene>
<name>A0ABN3J2K9_9ACTN</name>
<organism evidence="2 3">
    <name type="scientific">Streptomyces glaucus</name>
    <dbReference type="NCBI Taxonomy" id="284029"/>
    <lineage>
        <taxon>Bacteria</taxon>
        <taxon>Bacillati</taxon>
        <taxon>Actinomycetota</taxon>
        <taxon>Actinomycetes</taxon>
        <taxon>Kitasatosporales</taxon>
        <taxon>Streptomycetaceae</taxon>
        <taxon>Streptomyces</taxon>
    </lineage>
</organism>
<feature type="compositionally biased region" description="Basic and acidic residues" evidence="1">
    <location>
        <begin position="36"/>
        <end position="45"/>
    </location>
</feature>
<reference evidence="2 3" key="1">
    <citation type="journal article" date="2019" name="Int. J. Syst. Evol. Microbiol.">
        <title>The Global Catalogue of Microorganisms (GCM) 10K type strain sequencing project: providing services to taxonomists for standard genome sequencing and annotation.</title>
        <authorList>
            <consortium name="The Broad Institute Genomics Platform"/>
            <consortium name="The Broad Institute Genome Sequencing Center for Infectious Disease"/>
            <person name="Wu L."/>
            <person name="Ma J."/>
        </authorList>
    </citation>
    <scope>NUCLEOTIDE SEQUENCE [LARGE SCALE GENOMIC DNA]</scope>
    <source>
        <strain evidence="2 3">JCM 6922</strain>
    </source>
</reference>
<feature type="region of interest" description="Disordered" evidence="1">
    <location>
        <begin position="1"/>
        <end position="55"/>
    </location>
</feature>
<keyword evidence="3" id="KW-1185">Reference proteome</keyword>
<evidence type="ECO:0008006" key="4">
    <source>
        <dbReference type="Google" id="ProtNLM"/>
    </source>
</evidence>
<dbReference type="EMBL" id="BAAATK010000001">
    <property type="protein sequence ID" value="GAA2420735.1"/>
    <property type="molecule type" value="Genomic_DNA"/>
</dbReference>
<evidence type="ECO:0000256" key="1">
    <source>
        <dbReference type="SAM" id="MobiDB-lite"/>
    </source>
</evidence>
<proteinExistence type="predicted"/>
<evidence type="ECO:0000313" key="2">
    <source>
        <dbReference type="EMBL" id="GAA2420735.1"/>
    </source>
</evidence>
<comment type="caution">
    <text evidence="2">The sequence shown here is derived from an EMBL/GenBank/DDBJ whole genome shotgun (WGS) entry which is preliminary data.</text>
</comment>
<feature type="compositionally biased region" description="Low complexity" evidence="1">
    <location>
        <begin position="22"/>
        <end position="35"/>
    </location>
</feature>
<sequence>MSGRRTSSWPAAGRCNCRRAGSRTTSPPALSSSSLKEGRTPEPEPRQAAAEEASLPGIQKAALVTHIRRTYYSDDGRPVETADIVVPAARCEIVYEIPVNR</sequence>
<dbReference type="Gene3D" id="3.40.1410.10">
    <property type="entry name" value="Chorismate lyase-like"/>
    <property type="match status" value="1"/>
</dbReference>
<accession>A0ABN3J2K9</accession>